<dbReference type="AlphaFoldDB" id="A0AAJ0MIT0"/>
<reference evidence="1" key="1">
    <citation type="journal article" date="2023" name="Mol. Phylogenet. Evol.">
        <title>Genome-scale phylogeny and comparative genomics of the fungal order Sordariales.</title>
        <authorList>
            <person name="Hensen N."/>
            <person name="Bonometti L."/>
            <person name="Westerberg I."/>
            <person name="Brannstrom I.O."/>
            <person name="Guillou S."/>
            <person name="Cros-Aarteil S."/>
            <person name="Calhoun S."/>
            <person name="Haridas S."/>
            <person name="Kuo A."/>
            <person name="Mondo S."/>
            <person name="Pangilinan J."/>
            <person name="Riley R."/>
            <person name="LaButti K."/>
            <person name="Andreopoulos B."/>
            <person name="Lipzen A."/>
            <person name="Chen C."/>
            <person name="Yan M."/>
            <person name="Daum C."/>
            <person name="Ng V."/>
            <person name="Clum A."/>
            <person name="Steindorff A."/>
            <person name="Ohm R.A."/>
            <person name="Martin F."/>
            <person name="Silar P."/>
            <person name="Natvig D.O."/>
            <person name="Lalanne C."/>
            <person name="Gautier V."/>
            <person name="Ament-Velasquez S.L."/>
            <person name="Kruys A."/>
            <person name="Hutchinson M.I."/>
            <person name="Powell A.J."/>
            <person name="Barry K."/>
            <person name="Miller A.N."/>
            <person name="Grigoriev I.V."/>
            <person name="Debuchy R."/>
            <person name="Gladieux P."/>
            <person name="Hiltunen Thoren M."/>
            <person name="Johannesson H."/>
        </authorList>
    </citation>
    <scope>NUCLEOTIDE SEQUENCE</scope>
    <source>
        <strain evidence="1">CBS 955.72</strain>
    </source>
</reference>
<comment type="caution">
    <text evidence="1">The sequence shown here is derived from an EMBL/GenBank/DDBJ whole genome shotgun (WGS) entry which is preliminary data.</text>
</comment>
<dbReference type="EMBL" id="JAUIQD010000002">
    <property type="protein sequence ID" value="KAK3360352.1"/>
    <property type="molecule type" value="Genomic_DNA"/>
</dbReference>
<protein>
    <submittedName>
        <fullName evidence="1">Uncharacterized protein</fullName>
    </submittedName>
</protein>
<reference evidence="1" key="2">
    <citation type="submission" date="2023-06" db="EMBL/GenBank/DDBJ databases">
        <authorList>
            <consortium name="Lawrence Berkeley National Laboratory"/>
            <person name="Haridas S."/>
            <person name="Hensen N."/>
            <person name="Bonometti L."/>
            <person name="Westerberg I."/>
            <person name="Brannstrom I.O."/>
            <person name="Guillou S."/>
            <person name="Cros-Aarteil S."/>
            <person name="Calhoun S."/>
            <person name="Kuo A."/>
            <person name="Mondo S."/>
            <person name="Pangilinan J."/>
            <person name="Riley R."/>
            <person name="Labutti K."/>
            <person name="Andreopoulos B."/>
            <person name="Lipzen A."/>
            <person name="Chen C."/>
            <person name="Yanf M."/>
            <person name="Daum C."/>
            <person name="Ng V."/>
            <person name="Clum A."/>
            <person name="Steindorff A."/>
            <person name="Ohm R."/>
            <person name="Martin F."/>
            <person name="Silar P."/>
            <person name="Natvig D."/>
            <person name="Lalanne C."/>
            <person name="Gautier V."/>
            <person name="Ament-Velasquez S.L."/>
            <person name="Kruys A."/>
            <person name="Hutchinson M.I."/>
            <person name="Powell A.J."/>
            <person name="Barry K."/>
            <person name="Miller A.N."/>
            <person name="Grigoriev I.V."/>
            <person name="Debuchy R."/>
            <person name="Gladieux P."/>
            <person name="Thoren M.H."/>
            <person name="Johannesson H."/>
        </authorList>
    </citation>
    <scope>NUCLEOTIDE SEQUENCE</scope>
    <source>
        <strain evidence="1">CBS 955.72</strain>
    </source>
</reference>
<sequence length="230" mass="26258">MVSHLLLPEKAPEHRFTAADMATHLRKLRRGAAEYIDPQAAPGTLPEMRCFDPNRYYCLDFGDIYAANALHQWSFTPGLCKGTTGQCCRIDACLWLAPLIPGSGRSGTESAKTEAHHARTFLRHMNAALCGWSANVELCPTEGCCLEISYQWRIATAVLTWPNRLPYSWCEAINPDSYRLLEDIKNHGTLWRLDTSYTNYYCYLERPIVRDCYGMAMENFYRKFPLSLSQ</sequence>
<accession>A0AAJ0MIT0</accession>
<evidence type="ECO:0000313" key="2">
    <source>
        <dbReference type="Proteomes" id="UP001275084"/>
    </source>
</evidence>
<proteinExistence type="predicted"/>
<evidence type="ECO:0000313" key="1">
    <source>
        <dbReference type="EMBL" id="KAK3360352.1"/>
    </source>
</evidence>
<name>A0AAJ0MIT0_9PEZI</name>
<dbReference type="Proteomes" id="UP001275084">
    <property type="component" value="Unassembled WGS sequence"/>
</dbReference>
<gene>
    <name evidence="1" type="ORF">B0T25DRAFT_128463</name>
</gene>
<keyword evidence="2" id="KW-1185">Reference proteome</keyword>
<organism evidence="1 2">
    <name type="scientific">Lasiosphaeria hispida</name>
    <dbReference type="NCBI Taxonomy" id="260671"/>
    <lineage>
        <taxon>Eukaryota</taxon>
        <taxon>Fungi</taxon>
        <taxon>Dikarya</taxon>
        <taxon>Ascomycota</taxon>
        <taxon>Pezizomycotina</taxon>
        <taxon>Sordariomycetes</taxon>
        <taxon>Sordariomycetidae</taxon>
        <taxon>Sordariales</taxon>
        <taxon>Lasiosphaeriaceae</taxon>
        <taxon>Lasiosphaeria</taxon>
    </lineage>
</organism>